<gene>
    <name evidence="1" type="ORF">CC84DRAFT_1240932</name>
</gene>
<dbReference type="EMBL" id="KV441550">
    <property type="protein sequence ID" value="OAG09101.1"/>
    <property type="molecule type" value="Genomic_DNA"/>
</dbReference>
<name>A0A177CPF7_9PLEO</name>
<dbReference type="STRING" id="1460663.A0A177CPF7"/>
<evidence type="ECO:0000313" key="2">
    <source>
        <dbReference type="Proteomes" id="UP000077069"/>
    </source>
</evidence>
<evidence type="ECO:0008006" key="3">
    <source>
        <dbReference type="Google" id="ProtNLM"/>
    </source>
</evidence>
<dbReference type="AlphaFoldDB" id="A0A177CPF7"/>
<reference evidence="1 2" key="1">
    <citation type="submission" date="2016-05" db="EMBL/GenBank/DDBJ databases">
        <title>Comparative analysis of secretome profiles of manganese(II)-oxidizing ascomycete fungi.</title>
        <authorList>
            <consortium name="DOE Joint Genome Institute"/>
            <person name="Zeiner C.A."/>
            <person name="Purvine S.O."/>
            <person name="Zink E.M."/>
            <person name="Wu S."/>
            <person name="Pasa-Tolic L."/>
            <person name="Chaput D.L."/>
            <person name="Haridas S."/>
            <person name="Grigoriev I.V."/>
            <person name="Santelli C.M."/>
            <person name="Hansel C.M."/>
        </authorList>
    </citation>
    <scope>NUCLEOTIDE SEQUENCE [LARGE SCALE GENOMIC DNA]</scope>
    <source>
        <strain evidence="1 2">AP3s5-JAC2a</strain>
    </source>
</reference>
<proteinExistence type="predicted"/>
<dbReference type="GO" id="GO:0020037">
    <property type="term" value="F:heme binding"/>
    <property type="evidence" value="ECO:0007669"/>
    <property type="project" value="InterPro"/>
</dbReference>
<dbReference type="GO" id="GO:0016705">
    <property type="term" value="F:oxidoreductase activity, acting on paired donors, with incorporation or reduction of molecular oxygen"/>
    <property type="evidence" value="ECO:0007669"/>
    <property type="project" value="InterPro"/>
</dbReference>
<dbReference type="Proteomes" id="UP000077069">
    <property type="component" value="Unassembled WGS sequence"/>
</dbReference>
<dbReference type="InParanoid" id="A0A177CPF7"/>
<dbReference type="RefSeq" id="XP_018039466.1">
    <property type="nucleotide sequence ID" value="XM_018184036.1"/>
</dbReference>
<dbReference type="InterPro" id="IPR036396">
    <property type="entry name" value="Cyt_P450_sf"/>
</dbReference>
<dbReference type="Gene3D" id="1.10.630.10">
    <property type="entry name" value="Cytochrome P450"/>
    <property type="match status" value="1"/>
</dbReference>
<protein>
    <recommendedName>
        <fullName evidence="3">Cytochrome P450</fullName>
    </recommendedName>
</protein>
<accession>A0A177CPF7</accession>
<evidence type="ECO:0000313" key="1">
    <source>
        <dbReference type="EMBL" id="OAG09101.1"/>
    </source>
</evidence>
<dbReference type="OrthoDB" id="3945418at2759"/>
<sequence length="162" mass="18289">MHEVYGPVIRVTPHELHVSEPALYDELYTGTPMKRDQWAWAYNLSLLSGSSWTTIEDSLHRNRRAAVAPSLTLSAIRQFDHVIRAKLELLSQKFERFLTMRSLTKKKNRSDWRCSPTVIHKLLKSDLPAGERTPQRLLAEGISVMMAGATTTAHQNGLSPPG</sequence>
<dbReference type="GO" id="GO:0005506">
    <property type="term" value="F:iron ion binding"/>
    <property type="evidence" value="ECO:0007669"/>
    <property type="project" value="InterPro"/>
</dbReference>
<keyword evidence="2" id="KW-1185">Reference proteome</keyword>
<dbReference type="SUPFAM" id="SSF48264">
    <property type="entry name" value="Cytochrome P450"/>
    <property type="match status" value="1"/>
</dbReference>
<organism evidence="1 2">
    <name type="scientific">Paraphaeosphaeria sporulosa</name>
    <dbReference type="NCBI Taxonomy" id="1460663"/>
    <lineage>
        <taxon>Eukaryota</taxon>
        <taxon>Fungi</taxon>
        <taxon>Dikarya</taxon>
        <taxon>Ascomycota</taxon>
        <taxon>Pezizomycotina</taxon>
        <taxon>Dothideomycetes</taxon>
        <taxon>Pleosporomycetidae</taxon>
        <taxon>Pleosporales</taxon>
        <taxon>Massarineae</taxon>
        <taxon>Didymosphaeriaceae</taxon>
        <taxon>Paraphaeosphaeria</taxon>
    </lineage>
</organism>
<dbReference type="GeneID" id="28767522"/>
<dbReference type="GO" id="GO:0004497">
    <property type="term" value="F:monooxygenase activity"/>
    <property type="evidence" value="ECO:0007669"/>
    <property type="project" value="InterPro"/>
</dbReference>